<evidence type="ECO:0000259" key="8">
    <source>
        <dbReference type="Pfam" id="PF07669"/>
    </source>
</evidence>
<dbReference type="Pfam" id="PF07669">
    <property type="entry name" value="Eco57I"/>
    <property type="match status" value="1"/>
</dbReference>
<gene>
    <name evidence="10" type="ordered locus">GM21_3077</name>
</gene>
<dbReference type="PANTHER" id="PTHR33841">
    <property type="entry name" value="DNA METHYLTRANSFERASE YEEA-RELATED"/>
    <property type="match status" value="1"/>
</dbReference>
<evidence type="ECO:0000313" key="10">
    <source>
        <dbReference type="EMBL" id="ACT19105.1"/>
    </source>
</evidence>
<evidence type="ECO:0000256" key="7">
    <source>
        <dbReference type="ARBA" id="ARBA00047942"/>
    </source>
</evidence>
<proteinExistence type="predicted"/>
<name>C6E3B3_GEOSM</name>
<keyword evidence="3" id="KW-0808">Transferase</keyword>
<comment type="catalytic activity">
    <reaction evidence="7">
        <text>a 2'-deoxyadenosine in DNA + S-adenosyl-L-methionine = an N(6)-methyl-2'-deoxyadenosine in DNA + S-adenosyl-L-homocysteine + H(+)</text>
        <dbReference type="Rhea" id="RHEA:15197"/>
        <dbReference type="Rhea" id="RHEA-COMP:12418"/>
        <dbReference type="Rhea" id="RHEA-COMP:12419"/>
        <dbReference type="ChEBI" id="CHEBI:15378"/>
        <dbReference type="ChEBI" id="CHEBI:57856"/>
        <dbReference type="ChEBI" id="CHEBI:59789"/>
        <dbReference type="ChEBI" id="CHEBI:90615"/>
        <dbReference type="ChEBI" id="CHEBI:90616"/>
        <dbReference type="EC" id="2.1.1.72"/>
    </reaction>
</comment>
<dbReference type="InterPro" id="IPR025931">
    <property type="entry name" value="TaqI_C"/>
</dbReference>
<dbReference type="GO" id="GO:0009007">
    <property type="term" value="F:site-specific DNA-methyltransferase (adenine-specific) activity"/>
    <property type="evidence" value="ECO:0007669"/>
    <property type="project" value="UniProtKB-EC"/>
</dbReference>
<dbReference type="HOGENOM" id="CLU_034179_0_0_7"/>
<dbReference type="PANTHER" id="PTHR33841:SF1">
    <property type="entry name" value="DNA METHYLTRANSFERASE A"/>
    <property type="match status" value="1"/>
</dbReference>
<dbReference type="SUPFAM" id="SSF53335">
    <property type="entry name" value="S-adenosyl-L-methionine-dependent methyltransferases"/>
    <property type="match status" value="1"/>
</dbReference>
<dbReference type="InterPro" id="IPR050953">
    <property type="entry name" value="N4_N6_ade-DNA_methylase"/>
</dbReference>
<dbReference type="KEGG" id="gem:GM21_3077"/>
<dbReference type="InterPro" id="IPR002052">
    <property type="entry name" value="DNA_methylase_N6_adenine_CS"/>
</dbReference>
<evidence type="ECO:0000256" key="6">
    <source>
        <dbReference type="ARBA" id="ARBA00023125"/>
    </source>
</evidence>
<sequence>MLESNVFEQLALWNSEKNIYQGYELGAVYTRHETVDFILDLAGYLTKLPLHQFTLLEPSFGNGDFLVRAVERLLTSYFDNHGMNTALNDLKHAIQGFEIDPVAAESTVKSLSQLLARFGFVETQICTLLGGWLKAEDFLLADIHNAFDFVVGNPPYVRQEMIPSSLMAEYRSRYETIYDRADLYVPFVERSLHLLKPAGLLGFICADRWMKNKYGGPLRSLVANGFHLKYYVDMVDTDAFLTTVSAYPAIFVLSREKQAKTRVAHRPKVEAPVLQRLAESFVGDHPAETPVIELINVVNGAEPWILDSLDQLALVRRLEATFPLLEDAGCKVGIGVATGADRAYIAPFATMDVEPDRKLPLVTTKDIVSGKVRWQGLGVLNPFDDLGSLVDLEKYPRLKRYLEDRRDVISARNCAKRNPKMWYRTIDRIYPELRKKEKLLVPDIKGEANIVYESGEYYPHHNLYYITSSEWDLGALQAVLRSGIARLFVGVYSTQMRGGYLRYQAQYLRRIRLPRWADVPDDLKEKLKAAGQRVNPEELNQLVFQLYKLSDKESVVIGGCGS</sequence>
<evidence type="ECO:0000256" key="3">
    <source>
        <dbReference type="ARBA" id="ARBA00022679"/>
    </source>
</evidence>
<protein>
    <recommendedName>
        <fullName evidence="1">site-specific DNA-methyltransferase (adenine-specific)</fullName>
        <ecNumber evidence="1">2.1.1.72</ecNumber>
    </recommendedName>
</protein>
<evidence type="ECO:0000256" key="4">
    <source>
        <dbReference type="ARBA" id="ARBA00022691"/>
    </source>
</evidence>
<keyword evidence="2" id="KW-0489">Methyltransferase</keyword>
<evidence type="ECO:0000259" key="9">
    <source>
        <dbReference type="Pfam" id="PF12950"/>
    </source>
</evidence>
<dbReference type="GO" id="GO:0009307">
    <property type="term" value="P:DNA restriction-modification system"/>
    <property type="evidence" value="ECO:0007669"/>
    <property type="project" value="UniProtKB-KW"/>
</dbReference>
<evidence type="ECO:0000256" key="5">
    <source>
        <dbReference type="ARBA" id="ARBA00022747"/>
    </source>
</evidence>
<dbReference type="PROSITE" id="PS00092">
    <property type="entry name" value="N6_MTASE"/>
    <property type="match status" value="1"/>
</dbReference>
<keyword evidence="4" id="KW-0949">S-adenosyl-L-methionine</keyword>
<dbReference type="eggNOG" id="COG0827">
    <property type="taxonomic scope" value="Bacteria"/>
</dbReference>
<dbReference type="InterPro" id="IPR029063">
    <property type="entry name" value="SAM-dependent_MTases_sf"/>
</dbReference>
<dbReference type="AlphaFoldDB" id="C6E3B3"/>
<dbReference type="PRINTS" id="PR00507">
    <property type="entry name" value="N12N6MTFRASE"/>
</dbReference>
<keyword evidence="5" id="KW-0680">Restriction system</keyword>
<feature type="domain" description="TaqI-like C-terminal specificity" evidence="9">
    <location>
        <begin position="411"/>
        <end position="511"/>
    </location>
</feature>
<dbReference type="EMBL" id="CP001661">
    <property type="protein sequence ID" value="ACT19105.1"/>
    <property type="molecule type" value="Genomic_DNA"/>
</dbReference>
<organism evidence="10">
    <name type="scientific">Geobacter sp. (strain M21)</name>
    <dbReference type="NCBI Taxonomy" id="443144"/>
    <lineage>
        <taxon>Bacteria</taxon>
        <taxon>Pseudomonadati</taxon>
        <taxon>Thermodesulfobacteriota</taxon>
        <taxon>Desulfuromonadia</taxon>
        <taxon>Geobacterales</taxon>
        <taxon>Geobacteraceae</taxon>
        <taxon>Geobacter</taxon>
    </lineage>
</organism>
<keyword evidence="6" id="KW-0238">DNA-binding</keyword>
<dbReference type="Pfam" id="PF12950">
    <property type="entry name" value="TaqI_C"/>
    <property type="match status" value="1"/>
</dbReference>
<dbReference type="GO" id="GO:0003677">
    <property type="term" value="F:DNA binding"/>
    <property type="evidence" value="ECO:0007669"/>
    <property type="project" value="UniProtKB-KW"/>
</dbReference>
<evidence type="ECO:0000256" key="1">
    <source>
        <dbReference type="ARBA" id="ARBA00011900"/>
    </source>
</evidence>
<accession>C6E3B3</accession>
<dbReference type="GO" id="GO:0032259">
    <property type="term" value="P:methylation"/>
    <property type="evidence" value="ECO:0007669"/>
    <property type="project" value="UniProtKB-KW"/>
</dbReference>
<dbReference type="EC" id="2.1.1.72" evidence="1"/>
<evidence type="ECO:0000256" key="2">
    <source>
        <dbReference type="ARBA" id="ARBA00022603"/>
    </source>
</evidence>
<dbReference type="Gene3D" id="3.40.50.150">
    <property type="entry name" value="Vaccinia Virus protein VP39"/>
    <property type="match status" value="1"/>
</dbReference>
<dbReference type="InterPro" id="IPR011639">
    <property type="entry name" value="MethylTrfase_TaqI-like_dom"/>
</dbReference>
<dbReference type="STRING" id="443144.GM21_3077"/>
<dbReference type="REBASE" id="21282">
    <property type="entry name" value="M.GspM21ORF3077P"/>
</dbReference>
<reference evidence="10" key="1">
    <citation type="submission" date="2009-07" db="EMBL/GenBank/DDBJ databases">
        <title>Complete sequence of Geobacter sp. M21.</title>
        <authorList>
            <consortium name="US DOE Joint Genome Institute"/>
            <person name="Lucas S."/>
            <person name="Copeland A."/>
            <person name="Lapidus A."/>
            <person name="Glavina del Rio T."/>
            <person name="Dalin E."/>
            <person name="Tice H."/>
            <person name="Bruce D."/>
            <person name="Goodwin L."/>
            <person name="Pitluck S."/>
            <person name="Saunders E."/>
            <person name="Brettin T."/>
            <person name="Detter J.C."/>
            <person name="Han C."/>
            <person name="Larimer F."/>
            <person name="Land M."/>
            <person name="Hauser L."/>
            <person name="Kyrpides N."/>
            <person name="Ovchinnikova G."/>
            <person name="Lovley D."/>
        </authorList>
    </citation>
    <scope>NUCLEOTIDE SEQUENCE [LARGE SCALE GENOMIC DNA]</scope>
    <source>
        <strain evidence="10">M21</strain>
    </source>
</reference>
<feature type="domain" description="Type II methyltransferase M.TaqI-like" evidence="8">
    <location>
        <begin position="134"/>
        <end position="240"/>
    </location>
</feature>
<dbReference type="OrthoDB" id="9784823at2"/>